<evidence type="ECO:0000313" key="2">
    <source>
        <dbReference type="EMBL" id="PAX45700.1"/>
    </source>
</evidence>
<organism evidence="2 3">
    <name type="scientific">Brunnivagina elsteri CCALA 953</name>
    <dbReference type="NCBI Taxonomy" id="987040"/>
    <lineage>
        <taxon>Bacteria</taxon>
        <taxon>Bacillati</taxon>
        <taxon>Cyanobacteriota</taxon>
        <taxon>Cyanophyceae</taxon>
        <taxon>Nostocales</taxon>
        <taxon>Calotrichaceae</taxon>
        <taxon>Brunnivagina</taxon>
    </lineage>
</organism>
<reference evidence="2 3" key="1">
    <citation type="submission" date="2017-08" db="EMBL/GenBank/DDBJ databases">
        <title>Draft genome sequence of filamentous cyanobacterium Calothrix elsteri CCALA 953.</title>
        <authorList>
            <person name="Gagunashvili A.N."/>
            <person name="Elster J."/>
            <person name="Andresson O.S."/>
        </authorList>
    </citation>
    <scope>NUCLEOTIDE SEQUENCE [LARGE SCALE GENOMIC DNA]</scope>
    <source>
        <strain evidence="2 3">CCALA 953</strain>
    </source>
</reference>
<feature type="transmembrane region" description="Helical" evidence="1">
    <location>
        <begin position="37"/>
        <end position="55"/>
    </location>
</feature>
<evidence type="ECO:0000256" key="1">
    <source>
        <dbReference type="SAM" id="Phobius"/>
    </source>
</evidence>
<keyword evidence="1" id="KW-1133">Transmembrane helix</keyword>
<evidence type="ECO:0000313" key="3">
    <source>
        <dbReference type="Proteomes" id="UP000218238"/>
    </source>
</evidence>
<comment type="caution">
    <text evidence="2">The sequence shown here is derived from an EMBL/GenBank/DDBJ whole genome shotgun (WGS) entry which is preliminary data.</text>
</comment>
<name>A0A2A2T9N1_9CYAN</name>
<accession>A0A2A2T9N1</accession>
<dbReference type="OrthoDB" id="517912at2"/>
<protein>
    <submittedName>
        <fullName evidence="2">Uncharacterized protein</fullName>
    </submittedName>
</protein>
<keyword evidence="1" id="KW-0812">Transmembrane</keyword>
<keyword evidence="3" id="KW-1185">Reference proteome</keyword>
<keyword evidence="1" id="KW-0472">Membrane</keyword>
<dbReference type="Proteomes" id="UP000218238">
    <property type="component" value="Unassembled WGS sequence"/>
</dbReference>
<dbReference type="EMBL" id="NTFS01000744">
    <property type="protein sequence ID" value="PAX45700.1"/>
    <property type="molecule type" value="Genomic_DNA"/>
</dbReference>
<dbReference type="RefSeq" id="WP_095725123.1">
    <property type="nucleotide sequence ID" value="NZ_NTFS01000744.1"/>
</dbReference>
<gene>
    <name evidence="2" type="ORF">CK510_30410</name>
</gene>
<proteinExistence type="predicted"/>
<dbReference type="AlphaFoldDB" id="A0A2A2T9N1"/>
<sequence>MIPKIQENPSVGSHIGVPAAGNVSIPQAGQAPTPYDYIALLPVLITAATPLILGLKKKDKDKGDNE</sequence>